<sequence>MSAGQPPRRRNHVDMPIAYAAVGASRAPDLMRFPPSGSTPYEEELRLGSGQERFLLASSLLMTWGAQRGGGFTVRETERGTGATYLSPSFDGAGMPQAAGEVEEHFGPEGEPYVVAGTTAVLGTPGKSDRDILVVYTVSEPRRVGFAWGTRDEDGPVGEQLFAVELRDDDTVWAISRGFLEAPKSGLLGLRARAEVKLAVEAVRKQLAALAPGAQANGVDIDSTATAAPEDPAPELRGTPTAAEPGDVADPTSAAAPAAPAEPADLEASGAPAEPADSEASAAPAEPADLESSGAPAEPADSEASGAPAEPADPSVPVDSTPDSSATAGDTASRQDPEQDEEQEQELLRERDSAPAGSSEDGSVATDTAEGSQAPEAPPVPDSVDAANQRVTHKRRPGTPRA</sequence>
<proteinExistence type="predicted"/>
<name>A0A4R6RV10_9MICO</name>
<feature type="compositionally biased region" description="Basic residues" evidence="1">
    <location>
        <begin position="391"/>
        <end position="402"/>
    </location>
</feature>
<dbReference type="InterPro" id="IPR018960">
    <property type="entry name" value="DUF1990"/>
</dbReference>
<feature type="region of interest" description="Disordered" evidence="1">
    <location>
        <begin position="224"/>
        <end position="402"/>
    </location>
</feature>
<feature type="domain" description="DUF1990" evidence="2">
    <location>
        <begin position="129"/>
        <end position="179"/>
    </location>
</feature>
<dbReference type="AlphaFoldDB" id="A0A4R6RV10"/>
<evidence type="ECO:0000313" key="3">
    <source>
        <dbReference type="EMBL" id="TDP90227.1"/>
    </source>
</evidence>
<gene>
    <name evidence="3" type="ORF">EDF62_2795</name>
</gene>
<protein>
    <submittedName>
        <fullName evidence="3">Uncharacterized protein (UPF0548 family)</fullName>
    </submittedName>
</protein>
<keyword evidence="4" id="KW-1185">Reference proteome</keyword>
<dbReference type="RefSeq" id="WP_133617426.1">
    <property type="nucleotide sequence ID" value="NZ_SNYA01000007.1"/>
</dbReference>
<dbReference type="Pfam" id="PF09348">
    <property type="entry name" value="DUF1990"/>
    <property type="match status" value="2"/>
</dbReference>
<evidence type="ECO:0000313" key="4">
    <source>
        <dbReference type="Proteomes" id="UP000295601"/>
    </source>
</evidence>
<feature type="domain" description="DUF1990" evidence="2">
    <location>
        <begin position="19"/>
        <end position="78"/>
    </location>
</feature>
<feature type="compositionally biased region" description="Low complexity" evidence="1">
    <location>
        <begin position="312"/>
        <end position="326"/>
    </location>
</feature>
<accession>A0A4R6RV10</accession>
<dbReference type="EMBL" id="SNYA01000007">
    <property type="protein sequence ID" value="TDP90227.1"/>
    <property type="molecule type" value="Genomic_DNA"/>
</dbReference>
<dbReference type="OrthoDB" id="120660at2"/>
<organism evidence="3 4">
    <name type="scientific">Leucobacter luti</name>
    <dbReference type="NCBI Taxonomy" id="340320"/>
    <lineage>
        <taxon>Bacteria</taxon>
        <taxon>Bacillati</taxon>
        <taxon>Actinomycetota</taxon>
        <taxon>Actinomycetes</taxon>
        <taxon>Micrococcales</taxon>
        <taxon>Microbacteriaceae</taxon>
        <taxon>Leucobacter</taxon>
    </lineage>
</organism>
<evidence type="ECO:0000259" key="2">
    <source>
        <dbReference type="Pfam" id="PF09348"/>
    </source>
</evidence>
<evidence type="ECO:0000256" key="1">
    <source>
        <dbReference type="SAM" id="MobiDB-lite"/>
    </source>
</evidence>
<dbReference type="Proteomes" id="UP000295601">
    <property type="component" value="Unassembled WGS sequence"/>
</dbReference>
<comment type="caution">
    <text evidence="3">The sequence shown here is derived from an EMBL/GenBank/DDBJ whole genome shotgun (WGS) entry which is preliminary data.</text>
</comment>
<feature type="compositionally biased region" description="Low complexity" evidence="1">
    <location>
        <begin position="249"/>
        <end position="293"/>
    </location>
</feature>
<reference evidence="3 4" key="1">
    <citation type="submission" date="2019-03" db="EMBL/GenBank/DDBJ databases">
        <title>Genomic analyses of the natural microbiome of Caenorhabditis elegans.</title>
        <authorList>
            <person name="Samuel B."/>
        </authorList>
    </citation>
    <scope>NUCLEOTIDE SEQUENCE [LARGE SCALE GENOMIC DNA]</scope>
    <source>
        <strain evidence="3 4">JUb18</strain>
    </source>
</reference>